<dbReference type="InParanoid" id="E0VWP6"/>
<evidence type="ECO:0000256" key="5">
    <source>
        <dbReference type="ARBA" id="ARBA00023015"/>
    </source>
</evidence>
<dbReference type="InterPro" id="IPR031940">
    <property type="entry name" value="DUF4772"/>
</dbReference>
<evidence type="ECO:0000256" key="1">
    <source>
        <dbReference type="ARBA" id="ARBA00004123"/>
    </source>
</evidence>
<dbReference type="GO" id="GO:0003700">
    <property type="term" value="F:DNA-binding transcription factor activity"/>
    <property type="evidence" value="ECO:0007669"/>
    <property type="project" value="TreeGrafter"/>
</dbReference>
<dbReference type="GO" id="GO:0008270">
    <property type="term" value="F:zinc ion binding"/>
    <property type="evidence" value="ECO:0007669"/>
    <property type="project" value="UniProtKB-KW"/>
</dbReference>
<evidence type="ECO:0000256" key="6">
    <source>
        <dbReference type="ARBA" id="ARBA00023125"/>
    </source>
</evidence>
<feature type="region of interest" description="Disordered" evidence="9">
    <location>
        <begin position="192"/>
        <end position="226"/>
    </location>
</feature>
<comment type="subcellular location">
    <subcellularLocation>
        <location evidence="1">Nucleus</location>
    </subcellularLocation>
</comment>
<dbReference type="GO" id="GO:0006357">
    <property type="term" value="P:regulation of transcription by RNA polymerase II"/>
    <property type="evidence" value="ECO:0007669"/>
    <property type="project" value="TreeGrafter"/>
</dbReference>
<evidence type="ECO:0000313" key="12">
    <source>
        <dbReference type="EnsemblMetazoa" id="PHUM489610-PA"/>
    </source>
</evidence>
<dbReference type="Pfam" id="PF15997">
    <property type="entry name" value="DUF4772"/>
    <property type="match status" value="1"/>
</dbReference>
<keyword evidence="7" id="KW-0804">Transcription</keyword>
<dbReference type="EMBL" id="DS235823">
    <property type="protein sequence ID" value="EEB17802.1"/>
    <property type="molecule type" value="Genomic_DNA"/>
</dbReference>
<dbReference type="EMBL" id="AAZO01005928">
    <property type="status" value="NOT_ANNOTATED_CDS"/>
    <property type="molecule type" value="Genomic_DNA"/>
</dbReference>
<dbReference type="OMA" id="WETILGT"/>
<dbReference type="CTD" id="8235723"/>
<feature type="region of interest" description="Disordered" evidence="9">
    <location>
        <begin position="254"/>
        <end position="326"/>
    </location>
</feature>
<dbReference type="PANTHER" id="PTHR13006:SF9">
    <property type="entry name" value="GLUCOSE TRANSPORTER 4 ENHANCER FACTOR, ISOFORM G"/>
    <property type="match status" value="1"/>
</dbReference>
<evidence type="ECO:0000313" key="13">
    <source>
        <dbReference type="Proteomes" id="UP000009046"/>
    </source>
</evidence>
<dbReference type="EMBL" id="AAZO01005927">
    <property type="status" value="NOT_ANNOTATED_CDS"/>
    <property type="molecule type" value="Genomic_DNA"/>
</dbReference>
<dbReference type="GO" id="GO:0000978">
    <property type="term" value="F:RNA polymerase II cis-regulatory region sequence-specific DNA binding"/>
    <property type="evidence" value="ECO:0007669"/>
    <property type="project" value="TreeGrafter"/>
</dbReference>
<dbReference type="PANTHER" id="PTHR13006">
    <property type="entry name" value="PAPILLOMAVIRUS REGULATORY FACTOR PRF-1"/>
    <property type="match status" value="1"/>
</dbReference>
<keyword evidence="6" id="KW-0238">DNA-binding</keyword>
<dbReference type="InterPro" id="IPR052253">
    <property type="entry name" value="CR1/CR2-DNA-binding_regulator"/>
</dbReference>
<keyword evidence="5" id="KW-0805">Transcription regulation</keyword>
<dbReference type="EnsemblMetazoa" id="PHUM489610-RA">
    <property type="protein sequence ID" value="PHUM489610-PA"/>
    <property type="gene ID" value="PHUM489610"/>
</dbReference>
<dbReference type="AlphaFoldDB" id="E0VWP6"/>
<reference evidence="11" key="1">
    <citation type="submission" date="2007-04" db="EMBL/GenBank/DDBJ databases">
        <title>Annotation of Pediculus humanus corporis strain USDA.</title>
        <authorList>
            <person name="Kirkness E."/>
            <person name="Hannick L."/>
            <person name="Hass B."/>
            <person name="Bruggner R."/>
            <person name="Lawson D."/>
            <person name="Bidwell S."/>
            <person name="Joardar V."/>
            <person name="Caler E."/>
            <person name="Walenz B."/>
            <person name="Inman J."/>
            <person name="Schobel S."/>
            <person name="Galinsky K."/>
            <person name="Amedeo P."/>
            <person name="Strausberg R."/>
        </authorList>
    </citation>
    <scope>NUCLEOTIDE SEQUENCE</scope>
    <source>
        <strain evidence="11">USDA</strain>
    </source>
</reference>
<dbReference type="STRING" id="121224.E0VWP6"/>
<evidence type="ECO:0000256" key="3">
    <source>
        <dbReference type="ARBA" id="ARBA00022771"/>
    </source>
</evidence>
<dbReference type="KEGG" id="phu:Phum_PHUM489610"/>
<dbReference type="VEuPathDB" id="VectorBase:PHUM489610"/>
<keyword evidence="4" id="KW-0862">Zinc</keyword>
<sequence>MSTGKRLAKRSIIGTRVCAKWKDGIFYSGVIQEVHTPCEMQNPWEMNLLQQTPETAYKVLFDGIPIATALASLEKNIYNGFENTKIRAVEDFTEYHLIGAGFQSLPGYHALTGASLQPGQKLYLTYNGREVSGIVLNHKAEEDEVIVQISPPGHEAPIELKKKLEEVRLLESRKSARLMDQDTDFARLADMAGDRKKTSSHSIDVPFGQGSRKRRPSTSNDEKDYDTMNECTAALVLMSLSCSPHSPYTTGFSYEPLSPSPSSDVYSWRSGGRSPTPSPPLSEGGSGSSIWNQSTTDEGIVIDEFDDIPRKKRKVGKNSWEGHQAS</sequence>
<reference evidence="12" key="3">
    <citation type="submission" date="2021-02" db="UniProtKB">
        <authorList>
            <consortium name="EnsemblMetazoa"/>
        </authorList>
    </citation>
    <scope>IDENTIFICATION</scope>
    <source>
        <strain evidence="12">USDA</strain>
    </source>
</reference>
<dbReference type="Gene3D" id="2.30.30.140">
    <property type="match status" value="1"/>
</dbReference>
<organism>
    <name type="scientific">Pediculus humanus subsp. corporis</name>
    <name type="common">Body louse</name>
    <dbReference type="NCBI Taxonomy" id="121224"/>
    <lineage>
        <taxon>Eukaryota</taxon>
        <taxon>Metazoa</taxon>
        <taxon>Ecdysozoa</taxon>
        <taxon>Arthropoda</taxon>
        <taxon>Hexapoda</taxon>
        <taxon>Insecta</taxon>
        <taxon>Pterygota</taxon>
        <taxon>Neoptera</taxon>
        <taxon>Paraneoptera</taxon>
        <taxon>Psocodea</taxon>
        <taxon>Troctomorpha</taxon>
        <taxon>Phthiraptera</taxon>
        <taxon>Anoplura</taxon>
        <taxon>Pediculidae</taxon>
        <taxon>Pediculus</taxon>
    </lineage>
</organism>
<dbReference type="GeneID" id="8235723"/>
<dbReference type="EMBL" id="AAZO01005930">
    <property type="status" value="NOT_ANNOTATED_CDS"/>
    <property type="molecule type" value="Genomic_DNA"/>
</dbReference>
<evidence type="ECO:0000259" key="10">
    <source>
        <dbReference type="Pfam" id="PF15997"/>
    </source>
</evidence>
<keyword evidence="2" id="KW-0479">Metal-binding</keyword>
<keyword evidence="13" id="KW-1185">Reference proteome</keyword>
<dbReference type="EMBL" id="AAZO01005929">
    <property type="status" value="NOT_ANNOTATED_CDS"/>
    <property type="molecule type" value="Genomic_DNA"/>
</dbReference>
<protein>
    <submittedName>
        <fullName evidence="11">Papillomavirus regulatory factor prf-1, putative</fullName>
    </submittedName>
</protein>
<evidence type="ECO:0000256" key="8">
    <source>
        <dbReference type="ARBA" id="ARBA00023242"/>
    </source>
</evidence>
<dbReference type="GO" id="GO:0005634">
    <property type="term" value="C:nucleus"/>
    <property type="evidence" value="ECO:0007669"/>
    <property type="project" value="UniProtKB-SubCell"/>
</dbReference>
<reference evidence="11" key="2">
    <citation type="submission" date="2007-04" db="EMBL/GenBank/DDBJ databases">
        <title>The genome of the human body louse.</title>
        <authorList>
            <consortium name="The Human Body Louse Genome Consortium"/>
            <person name="Kirkness E."/>
            <person name="Walenz B."/>
            <person name="Hass B."/>
            <person name="Bruggner R."/>
            <person name="Strausberg R."/>
        </authorList>
    </citation>
    <scope>NUCLEOTIDE SEQUENCE</scope>
    <source>
        <strain evidence="11">USDA</strain>
    </source>
</reference>
<evidence type="ECO:0000256" key="2">
    <source>
        <dbReference type="ARBA" id="ARBA00022723"/>
    </source>
</evidence>
<gene>
    <name evidence="12" type="primary">8235723</name>
    <name evidence="11" type="ORF">Phum_PHUM489610</name>
</gene>
<proteinExistence type="predicted"/>
<accession>E0VWP6</accession>
<keyword evidence="8" id="KW-0539">Nucleus</keyword>
<dbReference type="eggNOG" id="ENOG502SCW3">
    <property type="taxonomic scope" value="Eukaryota"/>
</dbReference>
<name>E0VWP6_PEDHC</name>
<dbReference type="RefSeq" id="XP_002430540.1">
    <property type="nucleotide sequence ID" value="XM_002430495.1"/>
</dbReference>
<dbReference type="OrthoDB" id="5950721at2759"/>
<evidence type="ECO:0000256" key="4">
    <source>
        <dbReference type="ARBA" id="ARBA00022833"/>
    </source>
</evidence>
<evidence type="ECO:0000256" key="7">
    <source>
        <dbReference type="ARBA" id="ARBA00023163"/>
    </source>
</evidence>
<keyword evidence="3" id="KW-0863">Zinc-finger</keyword>
<feature type="domain" description="DUF4772" evidence="10">
    <location>
        <begin position="5"/>
        <end position="149"/>
    </location>
</feature>
<evidence type="ECO:0000256" key="9">
    <source>
        <dbReference type="SAM" id="MobiDB-lite"/>
    </source>
</evidence>
<dbReference type="Proteomes" id="UP000009046">
    <property type="component" value="Unassembled WGS sequence"/>
</dbReference>
<dbReference type="HOGENOM" id="CLU_055704_0_0_1"/>
<evidence type="ECO:0000313" key="11">
    <source>
        <dbReference type="EMBL" id="EEB17802.1"/>
    </source>
</evidence>